<dbReference type="InterPro" id="IPR042303">
    <property type="entry name" value="Malonyl_CoA_deC_C_sf"/>
</dbReference>
<dbReference type="Proteomes" id="UP000325797">
    <property type="component" value="Chromosome"/>
</dbReference>
<dbReference type="PANTHER" id="PTHR28641">
    <property type="match status" value="1"/>
</dbReference>
<feature type="domain" description="Malonyl-CoA decarboxylase N-terminal" evidence="3">
    <location>
        <begin position="80"/>
        <end position="163"/>
    </location>
</feature>
<dbReference type="KEGG" id="hadh:FRZ61_44950"/>
<dbReference type="GO" id="GO:0006633">
    <property type="term" value="P:fatty acid biosynthetic process"/>
    <property type="evidence" value="ECO:0007669"/>
    <property type="project" value="InterPro"/>
</dbReference>
<dbReference type="PANTHER" id="PTHR28641:SF1">
    <property type="entry name" value="MALONYL-COA DECARBOXYLASE, MITOCHONDRIAL"/>
    <property type="match status" value="1"/>
</dbReference>
<dbReference type="Gene3D" id="1.20.140.90">
    <property type="entry name" value="Malonyl-CoA decarboxylase, oligemerization domain"/>
    <property type="match status" value="1"/>
</dbReference>
<gene>
    <name evidence="4" type="ORF">FRZ61_44950</name>
</gene>
<reference evidence="4 5" key="1">
    <citation type="submission" date="2019-08" db="EMBL/GenBank/DDBJ databases">
        <title>Hyperibacter terrae gen. nov., sp. nov. and Hyperibacter viscosus sp. nov., two new members in the family Rhodospirillaceae isolated from the rhizosphere of Hypericum perforatum.</title>
        <authorList>
            <person name="Noviana Z."/>
        </authorList>
    </citation>
    <scope>NUCLEOTIDE SEQUENCE [LARGE SCALE GENOMIC DNA]</scope>
    <source>
        <strain evidence="4 5">R5959</strain>
    </source>
</reference>
<evidence type="ECO:0000313" key="5">
    <source>
        <dbReference type="Proteomes" id="UP000325797"/>
    </source>
</evidence>
<dbReference type="Gene3D" id="3.40.630.150">
    <property type="entry name" value="Malonyl-CoA decarboxylase, catalytic domain"/>
    <property type="match status" value="1"/>
</dbReference>
<dbReference type="Pfam" id="PF05292">
    <property type="entry name" value="MCD"/>
    <property type="match status" value="1"/>
</dbReference>
<feature type="domain" description="Malonyl-CoA decarboxylase C-terminal" evidence="2">
    <location>
        <begin position="166"/>
        <end position="409"/>
    </location>
</feature>
<keyword evidence="5" id="KW-1185">Reference proteome</keyword>
<accession>A0A5J6N588</accession>
<evidence type="ECO:0000259" key="3">
    <source>
        <dbReference type="Pfam" id="PF17408"/>
    </source>
</evidence>
<dbReference type="InterPro" id="IPR007956">
    <property type="entry name" value="Malonyl_CoA_deC_C"/>
</dbReference>
<evidence type="ECO:0000313" key="4">
    <source>
        <dbReference type="EMBL" id="QEX24554.1"/>
    </source>
</evidence>
<protein>
    <submittedName>
        <fullName evidence="4">MCD, Malonyl-CoA decarboxylase MCD</fullName>
    </submittedName>
</protein>
<proteinExistence type="predicted"/>
<dbReference type="InterPro" id="IPR035372">
    <property type="entry name" value="MCD_N"/>
</dbReference>
<feature type="region of interest" description="Disordered" evidence="1">
    <location>
        <begin position="438"/>
        <end position="457"/>
    </location>
</feature>
<dbReference type="InterPro" id="IPR038351">
    <property type="entry name" value="MCD_N_sf"/>
</dbReference>
<name>A0A5J6N588_9PROT</name>
<evidence type="ECO:0000259" key="2">
    <source>
        <dbReference type="Pfam" id="PF05292"/>
    </source>
</evidence>
<dbReference type="OrthoDB" id="5292736at2"/>
<organism evidence="4 5">
    <name type="scientific">Hypericibacter adhaerens</name>
    <dbReference type="NCBI Taxonomy" id="2602016"/>
    <lineage>
        <taxon>Bacteria</taxon>
        <taxon>Pseudomonadati</taxon>
        <taxon>Pseudomonadota</taxon>
        <taxon>Alphaproteobacteria</taxon>
        <taxon>Rhodospirillales</taxon>
        <taxon>Dongiaceae</taxon>
        <taxon>Hypericibacter</taxon>
    </lineage>
</organism>
<dbReference type="Pfam" id="PF17408">
    <property type="entry name" value="MCD_N"/>
    <property type="match status" value="1"/>
</dbReference>
<evidence type="ECO:0000256" key="1">
    <source>
        <dbReference type="SAM" id="MobiDB-lite"/>
    </source>
</evidence>
<dbReference type="InterPro" id="IPR038917">
    <property type="entry name" value="Malonyl_CoA_deC"/>
</dbReference>
<sequence>MATPLIGGILDQIIDAGRRLLSQQSSPVSPGADLEALCARVLARRGEATSLAYASELASRLERLTPEEETKFFEMLAERFGADREKVLAAAAAYRQEESALHLRRLAEAVEAPRQELLRRLNMAPGGTRVIVALRERLLGRLAEKPAWRAVDADFQHLLGSWFNRGFLYLERIDWNSPASLLEKIKQYESVHEIANWTDLRRRLAADRRCFAFFHPALEAEPLIFIEVALGRDLAASIQPIIDPEAAAFDPAKATHAIFFSINNSLTGLRGISFGNFLIKQVVVELQRELPQLKTFATLSPIPSFRGWLASALAGKPALELDPADREGLEALLQRPAVDAASLAPLRDTLTNLCAGYLAGSIGGPKPADPVARFHLGNGARLERLNWLGDTSPKGLQQSFGMLVNYFYDLDNLELNHEAFAEEGKVALSRELARLLAAKPRPKARPSDKTPAVAAGR</sequence>
<dbReference type="RefSeq" id="WP_151119821.1">
    <property type="nucleotide sequence ID" value="NZ_CP042582.1"/>
</dbReference>
<dbReference type="GO" id="GO:0050080">
    <property type="term" value="F:malonyl-CoA decarboxylase activity"/>
    <property type="evidence" value="ECO:0007669"/>
    <property type="project" value="InterPro"/>
</dbReference>
<dbReference type="AlphaFoldDB" id="A0A5J6N588"/>
<dbReference type="EMBL" id="CP042582">
    <property type="protein sequence ID" value="QEX24554.1"/>
    <property type="molecule type" value="Genomic_DNA"/>
</dbReference>